<feature type="domain" description="DUF4232" evidence="2">
    <location>
        <begin position="52"/>
        <end position="168"/>
    </location>
</feature>
<proteinExistence type="predicted"/>
<dbReference type="PROSITE" id="PS51257">
    <property type="entry name" value="PROKAR_LIPOPROTEIN"/>
    <property type="match status" value="1"/>
</dbReference>
<dbReference type="InterPro" id="IPR025326">
    <property type="entry name" value="DUF4232"/>
</dbReference>
<dbReference type="Pfam" id="PF14016">
    <property type="entry name" value="DUF4232"/>
    <property type="match status" value="1"/>
</dbReference>
<comment type="caution">
    <text evidence="3">The sequence shown here is derived from an EMBL/GenBank/DDBJ whole genome shotgun (WGS) entry which is preliminary data.</text>
</comment>
<keyword evidence="1" id="KW-0732">Signal</keyword>
<sequence>MPSTARFAASAALAVTAALATTACQGQGSGARLGPAPATEAQAARMQGVPVCSAAAGRLTVGAVRRTAHHLLLTFTNTGSARCAVHGRPRLRFDEGEPVNRDLPGSRPRAEVALAPGQSAYAAVRAAAGARPAHFLTVSVQWANAAPSRLALPEGTSVDGSAAVSSWQATPGDALMS</sequence>
<reference evidence="3 4" key="1">
    <citation type="submission" date="2020-04" db="EMBL/GenBank/DDBJ databases">
        <title>Draft Genome Sequence of Streptomyces morookaense DSM 40503, an 8-azaguanine-producing strain.</title>
        <authorList>
            <person name="Qi J."/>
            <person name="Gao J.-M."/>
        </authorList>
    </citation>
    <scope>NUCLEOTIDE SEQUENCE [LARGE SCALE GENOMIC DNA]</scope>
    <source>
        <strain evidence="3 4">DSM 40503</strain>
    </source>
</reference>
<keyword evidence="4" id="KW-1185">Reference proteome</keyword>
<evidence type="ECO:0000259" key="2">
    <source>
        <dbReference type="Pfam" id="PF14016"/>
    </source>
</evidence>
<feature type="signal peptide" evidence="1">
    <location>
        <begin position="1"/>
        <end position="20"/>
    </location>
</feature>
<gene>
    <name evidence="3" type="ORF">HG542_03290</name>
</gene>
<dbReference type="AlphaFoldDB" id="A0A7Y7E5E3"/>
<dbReference type="Proteomes" id="UP000587462">
    <property type="component" value="Unassembled WGS sequence"/>
</dbReference>
<feature type="chain" id="PRO_5030789068" evidence="1">
    <location>
        <begin position="21"/>
        <end position="177"/>
    </location>
</feature>
<dbReference type="EMBL" id="JABBXF010000006">
    <property type="protein sequence ID" value="NVK76680.1"/>
    <property type="molecule type" value="Genomic_DNA"/>
</dbReference>
<accession>A0A7Y7E5E3</accession>
<evidence type="ECO:0000313" key="4">
    <source>
        <dbReference type="Proteomes" id="UP000587462"/>
    </source>
</evidence>
<evidence type="ECO:0000313" key="3">
    <source>
        <dbReference type="EMBL" id="NVK76680.1"/>
    </source>
</evidence>
<organism evidence="3 4">
    <name type="scientific">Streptomyces morookaense</name>
    <name type="common">Streptoverticillium morookaense</name>
    <dbReference type="NCBI Taxonomy" id="1970"/>
    <lineage>
        <taxon>Bacteria</taxon>
        <taxon>Bacillati</taxon>
        <taxon>Actinomycetota</taxon>
        <taxon>Actinomycetes</taxon>
        <taxon>Kitasatosporales</taxon>
        <taxon>Streptomycetaceae</taxon>
        <taxon>Streptomyces</taxon>
    </lineage>
</organism>
<name>A0A7Y7E5E3_STRMO</name>
<protein>
    <submittedName>
        <fullName evidence="3">DUF4232 domain-containing protein</fullName>
    </submittedName>
</protein>
<evidence type="ECO:0000256" key="1">
    <source>
        <dbReference type="SAM" id="SignalP"/>
    </source>
</evidence>
<dbReference type="RefSeq" id="WP_171078482.1">
    <property type="nucleotide sequence ID" value="NZ_BNBU01000004.1"/>
</dbReference>